<dbReference type="Gene3D" id="2.130.10.10">
    <property type="entry name" value="YVTN repeat-like/Quinoprotein amine dehydrogenase"/>
    <property type="match status" value="1"/>
</dbReference>
<dbReference type="PROSITE" id="PS00678">
    <property type="entry name" value="WD_REPEATS_1"/>
    <property type="match status" value="1"/>
</dbReference>
<dbReference type="SMART" id="SM00320">
    <property type="entry name" value="WD40"/>
    <property type="match status" value="5"/>
</dbReference>
<name>A0A1E4TK79_9ASCO</name>
<dbReference type="OrthoDB" id="10251741at2759"/>
<dbReference type="InterPro" id="IPR001680">
    <property type="entry name" value="WD40_rpt"/>
</dbReference>
<accession>A0A1E4TK79</accession>
<keyword evidence="2" id="KW-0677">Repeat</keyword>
<dbReference type="InterPro" id="IPR015943">
    <property type="entry name" value="WD40/YVTN_repeat-like_dom_sf"/>
</dbReference>
<dbReference type="SUPFAM" id="SSF50978">
    <property type="entry name" value="WD40 repeat-like"/>
    <property type="match status" value="1"/>
</dbReference>
<dbReference type="PANTHER" id="PTHR44090:SF1">
    <property type="entry name" value="SUPERKILLER COMPLEX PROTEIN 8"/>
    <property type="match status" value="1"/>
</dbReference>
<feature type="domain" description="Anaphase-promoting complex subunit 4-like WD40" evidence="4">
    <location>
        <begin position="193"/>
        <end position="259"/>
    </location>
</feature>
<evidence type="ECO:0000256" key="3">
    <source>
        <dbReference type="PROSITE-ProRule" id="PRU00221"/>
    </source>
</evidence>
<evidence type="ECO:0000259" key="4">
    <source>
        <dbReference type="Pfam" id="PF12894"/>
    </source>
</evidence>
<dbReference type="Pfam" id="PF12894">
    <property type="entry name" value="ANAPC4_WD40"/>
    <property type="match status" value="1"/>
</dbReference>
<dbReference type="PROSITE" id="PS50082">
    <property type="entry name" value="WD_REPEATS_2"/>
    <property type="match status" value="1"/>
</dbReference>
<dbReference type="InterPro" id="IPR024977">
    <property type="entry name" value="Apc4-like_WD40_dom"/>
</dbReference>
<dbReference type="Proteomes" id="UP000095023">
    <property type="component" value="Unassembled WGS sequence"/>
</dbReference>
<dbReference type="GO" id="GO:0032991">
    <property type="term" value="C:protein-containing complex"/>
    <property type="evidence" value="ECO:0007669"/>
    <property type="project" value="UniProtKB-ARBA"/>
</dbReference>
<dbReference type="GO" id="GO:0005634">
    <property type="term" value="C:nucleus"/>
    <property type="evidence" value="ECO:0007669"/>
    <property type="project" value="TreeGrafter"/>
</dbReference>
<gene>
    <name evidence="5" type="ORF">CANCADRAFT_30407</name>
</gene>
<dbReference type="AlphaFoldDB" id="A0A1E4TK79"/>
<keyword evidence="6" id="KW-1185">Reference proteome</keyword>
<reference evidence="6" key="1">
    <citation type="submission" date="2016-02" db="EMBL/GenBank/DDBJ databases">
        <title>Comparative genomics of biotechnologically important yeasts.</title>
        <authorList>
            <consortium name="DOE Joint Genome Institute"/>
            <person name="Riley R."/>
            <person name="Haridas S."/>
            <person name="Wolfe K.H."/>
            <person name="Lopes M.R."/>
            <person name="Hittinger C.T."/>
            <person name="Goker M."/>
            <person name="Salamov A."/>
            <person name="Wisecaver J."/>
            <person name="Long T.M."/>
            <person name="Aerts A.L."/>
            <person name="Barry K."/>
            <person name="Choi C."/>
            <person name="Clum A."/>
            <person name="Coughlan A.Y."/>
            <person name="Deshpande S."/>
            <person name="Douglass A.P."/>
            <person name="Hanson S.J."/>
            <person name="Klenk H.-P."/>
            <person name="Labutti K."/>
            <person name="Lapidus A."/>
            <person name="Lindquist E."/>
            <person name="Lipzen A."/>
            <person name="Meier-Kolthoff J.P."/>
            <person name="Ohm R.A."/>
            <person name="Otillar R.P."/>
            <person name="Pangilinan J."/>
            <person name="Peng Y."/>
            <person name="Rokas A."/>
            <person name="Rosa C.A."/>
            <person name="Scheuner C."/>
            <person name="Sibirny A.A."/>
            <person name="Slot J.C."/>
            <person name="Stielow J.B."/>
            <person name="Sun H."/>
            <person name="Kurtzman C.P."/>
            <person name="Blackwell M."/>
            <person name="Jeffries T.W."/>
            <person name="Grigoriev I.V."/>
        </authorList>
    </citation>
    <scope>NUCLEOTIDE SEQUENCE [LARGE SCALE GENOMIC DNA]</scope>
    <source>
        <strain evidence="6">NRRL Y-17796</strain>
    </source>
</reference>
<feature type="repeat" description="WD" evidence="3">
    <location>
        <begin position="269"/>
        <end position="310"/>
    </location>
</feature>
<sequence>MSTQYLVSVAHRDCHESDIFSICCSQYGVFTTSGDGSIKFWTYRHPADINTNPADGATVAGKGSKLESNDSKLGYHHLGISPNQQFLGAASFTGALQLFAISAPADDTKPPKLSSILSPDDSPMKECIENYVWAFQLAEYDLGHDSGSLPILAVITVDHQLTVFDLEEGSQIASWSVKSKDSRKGYPICLDVSPSLGLVAVGDDDGTVHVYSLHTGRSLLSLTGISRKAIRSIKFSPDGTQIAVAGDAGSISIYDVKDAAGEQVALLNGHGSDTWVFSLDWSSSGDYLLSGGYDGNIKIWDARTTECIATHSEADHSSAIFSLQWTPIGPRRSYQGFVAAGSDMTLRIYRLAGQ</sequence>
<keyword evidence="1 3" id="KW-0853">WD repeat</keyword>
<evidence type="ECO:0000313" key="6">
    <source>
        <dbReference type="Proteomes" id="UP000095023"/>
    </source>
</evidence>
<proteinExistence type="predicted"/>
<dbReference type="InterPro" id="IPR036322">
    <property type="entry name" value="WD40_repeat_dom_sf"/>
</dbReference>
<dbReference type="InterPro" id="IPR051510">
    <property type="entry name" value="SKI8"/>
</dbReference>
<dbReference type="EMBL" id="KV453841">
    <property type="protein sequence ID" value="ODV92164.1"/>
    <property type="molecule type" value="Genomic_DNA"/>
</dbReference>
<evidence type="ECO:0000256" key="2">
    <source>
        <dbReference type="ARBA" id="ARBA00022737"/>
    </source>
</evidence>
<dbReference type="InterPro" id="IPR019775">
    <property type="entry name" value="WD40_repeat_CS"/>
</dbReference>
<evidence type="ECO:0000256" key="1">
    <source>
        <dbReference type="ARBA" id="ARBA00022574"/>
    </source>
</evidence>
<dbReference type="PROSITE" id="PS50294">
    <property type="entry name" value="WD_REPEATS_REGION"/>
    <property type="match status" value="1"/>
</dbReference>
<evidence type="ECO:0000313" key="5">
    <source>
        <dbReference type="EMBL" id="ODV92164.1"/>
    </source>
</evidence>
<organism evidence="5 6">
    <name type="scientific">Tortispora caseinolytica NRRL Y-17796</name>
    <dbReference type="NCBI Taxonomy" id="767744"/>
    <lineage>
        <taxon>Eukaryota</taxon>
        <taxon>Fungi</taxon>
        <taxon>Dikarya</taxon>
        <taxon>Ascomycota</taxon>
        <taxon>Saccharomycotina</taxon>
        <taxon>Trigonopsidomycetes</taxon>
        <taxon>Trigonopsidales</taxon>
        <taxon>Trigonopsidaceae</taxon>
        <taxon>Tortispora</taxon>
    </lineage>
</organism>
<dbReference type="PANTHER" id="PTHR44090">
    <property type="entry name" value="WD REPEAT-CONTAINING PROTEIN 61"/>
    <property type="match status" value="1"/>
</dbReference>
<dbReference type="Pfam" id="PF00400">
    <property type="entry name" value="WD40"/>
    <property type="match status" value="3"/>
</dbReference>
<protein>
    <recommendedName>
        <fullName evidence="4">Anaphase-promoting complex subunit 4-like WD40 domain-containing protein</fullName>
    </recommendedName>
</protein>